<keyword evidence="3" id="KW-1185">Reference proteome</keyword>
<name>A6TNK7_ALKMQ</name>
<dbReference type="KEGG" id="amt:Amet_1596"/>
<accession>A6TNK7</accession>
<sequence>MKGSKHIRNTKSIVKMKKAENEQTIKDVNLVIDNMKCQRRSINFATVAEQANVSRGTLYNNDILKERIISLRTMERATKKGCSIEDIIIKPSNRVLEQDKKIKALCEEIRELKQKQEKLIFQLVEMKEIKAENKWLGERIKELEYIEKSVSSLK</sequence>
<gene>
    <name evidence="2" type="ordered locus">Amet_1596</name>
</gene>
<dbReference type="Pfam" id="PF19776">
    <property type="entry name" value="DUF6262"/>
    <property type="match status" value="1"/>
</dbReference>
<proteinExistence type="predicted"/>
<dbReference type="InterPro" id="IPR046229">
    <property type="entry name" value="TnpC-like"/>
</dbReference>
<reference evidence="3" key="1">
    <citation type="journal article" date="2016" name="Genome Announc.">
        <title>Complete genome sequence of Alkaliphilus metalliredigens strain QYMF, an alkaliphilic and metal-reducing bacterium isolated from borax-contaminated leachate ponds.</title>
        <authorList>
            <person name="Hwang C."/>
            <person name="Copeland A."/>
            <person name="Lucas S."/>
            <person name="Lapidus A."/>
            <person name="Barry K."/>
            <person name="Detter J.C."/>
            <person name="Glavina Del Rio T."/>
            <person name="Hammon N."/>
            <person name="Israni S."/>
            <person name="Dalin E."/>
            <person name="Tice H."/>
            <person name="Pitluck S."/>
            <person name="Chertkov O."/>
            <person name="Brettin T."/>
            <person name="Bruce D."/>
            <person name="Han C."/>
            <person name="Schmutz J."/>
            <person name="Larimer F."/>
            <person name="Land M.L."/>
            <person name="Hauser L."/>
            <person name="Kyrpides N."/>
            <person name="Mikhailova N."/>
            <person name="Ye Q."/>
            <person name="Zhou J."/>
            <person name="Richardson P."/>
            <person name="Fields M.W."/>
        </authorList>
    </citation>
    <scope>NUCLEOTIDE SEQUENCE [LARGE SCALE GENOMIC DNA]</scope>
    <source>
        <strain evidence="3">QYMF</strain>
    </source>
</reference>
<evidence type="ECO:0000313" key="2">
    <source>
        <dbReference type="EMBL" id="ABR47775.1"/>
    </source>
</evidence>
<feature type="coiled-coil region" evidence="1">
    <location>
        <begin position="95"/>
        <end position="132"/>
    </location>
</feature>
<evidence type="ECO:0008006" key="4">
    <source>
        <dbReference type="Google" id="ProtNLM"/>
    </source>
</evidence>
<protein>
    <recommendedName>
        <fullName evidence="4">Transposase</fullName>
    </recommendedName>
</protein>
<dbReference type="Proteomes" id="UP000001572">
    <property type="component" value="Chromosome"/>
</dbReference>
<dbReference type="OrthoDB" id="1707883at2"/>
<dbReference type="RefSeq" id="WP_012062813.1">
    <property type="nucleotide sequence ID" value="NC_009633.1"/>
</dbReference>
<organism evidence="2 3">
    <name type="scientific">Alkaliphilus metalliredigens (strain QYMF)</name>
    <dbReference type="NCBI Taxonomy" id="293826"/>
    <lineage>
        <taxon>Bacteria</taxon>
        <taxon>Bacillati</taxon>
        <taxon>Bacillota</taxon>
        <taxon>Clostridia</taxon>
        <taxon>Peptostreptococcales</taxon>
        <taxon>Natronincolaceae</taxon>
        <taxon>Alkaliphilus</taxon>
    </lineage>
</organism>
<evidence type="ECO:0000313" key="3">
    <source>
        <dbReference type="Proteomes" id="UP000001572"/>
    </source>
</evidence>
<dbReference type="STRING" id="293826.Amet_1596"/>
<evidence type="ECO:0000256" key="1">
    <source>
        <dbReference type="SAM" id="Coils"/>
    </source>
</evidence>
<dbReference type="HOGENOM" id="CLU_1700537_0_0_9"/>
<dbReference type="eggNOG" id="ENOG502ZIF5">
    <property type="taxonomic scope" value="Bacteria"/>
</dbReference>
<dbReference type="EMBL" id="CP000724">
    <property type="protein sequence ID" value="ABR47775.1"/>
    <property type="molecule type" value="Genomic_DNA"/>
</dbReference>
<keyword evidence="1" id="KW-0175">Coiled coil</keyword>
<dbReference type="AlphaFoldDB" id="A6TNK7"/>